<comment type="similarity">
    <text evidence="5">Belongs to the TMTC family.</text>
</comment>
<feature type="transmembrane region" description="Helical" evidence="17">
    <location>
        <begin position="350"/>
        <end position="373"/>
    </location>
</feature>
<feature type="domain" description="DUF1736" evidence="18">
    <location>
        <begin position="257"/>
        <end position="329"/>
    </location>
</feature>
<keyword evidence="7" id="KW-0808">Transferase</keyword>
<keyword evidence="11" id="KW-0256">Endoplasmic reticulum</keyword>
<evidence type="ECO:0000256" key="13">
    <source>
        <dbReference type="ARBA" id="ARBA00023136"/>
    </source>
</evidence>
<dbReference type="InterPro" id="IPR019734">
    <property type="entry name" value="TPR_rpt"/>
</dbReference>
<keyword evidence="13 17" id="KW-0472">Membrane</keyword>
<evidence type="ECO:0000256" key="14">
    <source>
        <dbReference type="ARBA" id="ARBA00045085"/>
    </source>
</evidence>
<dbReference type="PROSITE" id="PS51257">
    <property type="entry name" value="PROKAR_LIPOPROTEIN"/>
    <property type="match status" value="1"/>
</dbReference>
<dbReference type="InterPro" id="IPR052943">
    <property type="entry name" value="TMTC_O-mannosyl-trnsfr"/>
</dbReference>
<name>D6WAH1_TRICA</name>
<evidence type="ECO:0000256" key="16">
    <source>
        <dbReference type="PROSITE-ProRule" id="PRU00339"/>
    </source>
</evidence>
<gene>
    <name evidence="19" type="primary">AUGUSTUS-3.0.2_00396</name>
    <name evidence="19" type="ORF">TcasGA2_TC000396</name>
</gene>
<dbReference type="EMBL" id="KQ971312">
    <property type="protein sequence ID" value="EEZ97998.1"/>
    <property type="molecule type" value="Genomic_DNA"/>
</dbReference>
<keyword evidence="20" id="KW-1185">Reference proteome</keyword>
<evidence type="ECO:0000256" key="15">
    <source>
        <dbReference type="ARBA" id="ARBA00045102"/>
    </source>
</evidence>
<evidence type="ECO:0000256" key="2">
    <source>
        <dbReference type="ARBA" id="ARBA00004141"/>
    </source>
</evidence>
<evidence type="ECO:0000313" key="19">
    <source>
        <dbReference type="EMBL" id="EEZ97998.1"/>
    </source>
</evidence>
<dbReference type="OMA" id="ELEPRNW"/>
<dbReference type="InterPro" id="IPR013618">
    <property type="entry name" value="TMTC_DUF1736"/>
</dbReference>
<evidence type="ECO:0000256" key="1">
    <source>
        <dbReference type="ARBA" id="ARBA00003582"/>
    </source>
</evidence>
<dbReference type="Gene3D" id="1.25.40.10">
    <property type="entry name" value="Tetratricopeptide repeat domain"/>
    <property type="match status" value="1"/>
</dbReference>
<dbReference type="GO" id="GO:0005783">
    <property type="term" value="C:endoplasmic reticulum"/>
    <property type="evidence" value="ECO:0007669"/>
    <property type="project" value="UniProtKB-SubCell"/>
</dbReference>
<organism evidence="19 20">
    <name type="scientific">Tribolium castaneum</name>
    <name type="common">Red flour beetle</name>
    <dbReference type="NCBI Taxonomy" id="7070"/>
    <lineage>
        <taxon>Eukaryota</taxon>
        <taxon>Metazoa</taxon>
        <taxon>Ecdysozoa</taxon>
        <taxon>Arthropoda</taxon>
        <taxon>Hexapoda</taxon>
        <taxon>Insecta</taxon>
        <taxon>Pterygota</taxon>
        <taxon>Neoptera</taxon>
        <taxon>Endopterygota</taxon>
        <taxon>Coleoptera</taxon>
        <taxon>Polyphaga</taxon>
        <taxon>Cucujiformia</taxon>
        <taxon>Tenebrionidae</taxon>
        <taxon>Tenebrionidae incertae sedis</taxon>
        <taxon>Tribolium</taxon>
    </lineage>
</organism>
<dbReference type="GO" id="GO:0016020">
    <property type="term" value="C:membrane"/>
    <property type="evidence" value="ECO:0007669"/>
    <property type="project" value="UniProtKB-SubCell"/>
</dbReference>
<keyword evidence="10 16" id="KW-0802">TPR repeat</keyword>
<dbReference type="InterPro" id="IPR011990">
    <property type="entry name" value="TPR-like_helical_dom_sf"/>
</dbReference>
<evidence type="ECO:0000256" key="7">
    <source>
        <dbReference type="ARBA" id="ARBA00022679"/>
    </source>
</evidence>
<feature type="transmembrane region" description="Helical" evidence="17">
    <location>
        <begin position="319"/>
        <end position="338"/>
    </location>
</feature>
<evidence type="ECO:0000313" key="20">
    <source>
        <dbReference type="Proteomes" id="UP000007266"/>
    </source>
</evidence>
<proteinExistence type="inferred from homology"/>
<dbReference type="Pfam" id="PF08409">
    <property type="entry name" value="TMTC_DUF1736"/>
    <property type="match status" value="1"/>
</dbReference>
<accession>D6WAH1</accession>
<comment type="catalytic activity">
    <reaction evidence="14">
        <text>a di-trans,poly-cis-dolichyl beta-D-mannosyl phosphate + L-threonyl-[protein] = 3-O-(alpha-D-mannosyl)-L-threonyl-[protein] + a di-trans,poly-cis-dolichyl phosphate + H(+)</text>
        <dbReference type="Rhea" id="RHEA:53396"/>
        <dbReference type="Rhea" id="RHEA-COMP:11060"/>
        <dbReference type="Rhea" id="RHEA-COMP:13547"/>
        <dbReference type="Rhea" id="RHEA-COMP:19498"/>
        <dbReference type="Rhea" id="RHEA-COMP:19501"/>
        <dbReference type="ChEBI" id="CHEBI:15378"/>
        <dbReference type="ChEBI" id="CHEBI:30013"/>
        <dbReference type="ChEBI" id="CHEBI:57683"/>
        <dbReference type="ChEBI" id="CHEBI:58211"/>
        <dbReference type="ChEBI" id="CHEBI:137323"/>
        <dbReference type="EC" id="2.4.1.109"/>
    </reaction>
</comment>
<dbReference type="STRING" id="7070.D6WAH1"/>
<feature type="transmembrane region" description="Helical" evidence="17">
    <location>
        <begin position="275"/>
        <end position="299"/>
    </location>
</feature>
<evidence type="ECO:0000256" key="17">
    <source>
        <dbReference type="SAM" id="Phobius"/>
    </source>
</evidence>
<evidence type="ECO:0000256" key="3">
    <source>
        <dbReference type="ARBA" id="ARBA00004240"/>
    </source>
</evidence>
<dbReference type="GO" id="GO:0004169">
    <property type="term" value="F:dolichyl-phosphate-mannose-protein mannosyltransferase activity"/>
    <property type="evidence" value="ECO:0007669"/>
    <property type="project" value="UniProtKB-EC"/>
</dbReference>
<dbReference type="AlphaFoldDB" id="D6WAH1"/>
<feature type="repeat" description="TPR" evidence="16">
    <location>
        <begin position="512"/>
        <end position="545"/>
    </location>
</feature>
<dbReference type="Proteomes" id="UP000007266">
    <property type="component" value="Linkage group 2"/>
</dbReference>
<evidence type="ECO:0000256" key="5">
    <source>
        <dbReference type="ARBA" id="ARBA00007882"/>
    </source>
</evidence>
<evidence type="ECO:0000256" key="8">
    <source>
        <dbReference type="ARBA" id="ARBA00022692"/>
    </source>
</evidence>
<dbReference type="SMART" id="SM00028">
    <property type="entry name" value="TPR"/>
    <property type="match status" value="3"/>
</dbReference>
<keyword evidence="9" id="KW-0677">Repeat</keyword>
<sequence>MKRRALATQGKKAPSSWPIYSLVSTVAVACYLNGLNGDFVHDDIPAVTLNKDVLAINPISHAFKNDFWGTPMADLASHKSYRPLTILTFRANFLCFGLQPVWFHATNVVLHATACILFTRVCLNIAAFKPPFATLAGLLFATHPIHTEAVTGIVGRADVLACVFFLVSLLAYHGHDGKCHIWISVALGGLSMLAKETGVSVFLLNLAYDFYRHWPAVKKTIVEVRWNQETQQFANRAAKVLTSLGILLAIRLALLQGSLPKFSQQDNPTAFHPSLYVRVLTFCYLAAFNWWLLLCPATLSHDWQMGSIPLVTSLSDSRNLMTCFFFGVAALLVIRSLCDFENQKHIPVVLGLMLLILPFLPAANLVVTVGFVVAERVLYIPSLGCTLLVVYGIQVLWTSYSKHRQTIVCCVMLLLTTNCLRTVVRNRDWRSRESLLRAGLMTLPHNAKMHYNYANFLRDSARPELAKSHYHRALKLWPTYASAHNNLGTLLGNEQEAEQHFLAAIRYSADHVNAHYNLGQLYRKLNRTAESEHMLKRCISLEPRFTPAYIELARLRGPNDRSVNNLLKKVALLNPRDPYYSTIYGHWLLGKGDNLQALQLYWRALSVCTSYQEAMFGASKILRKFGQSSRLFQLITRWQSILRIRRGEPPISPHVYLHGWQLKSELSHKARAYDNCSTLLLGSRCVQSSNKMKKIAPSEELGNKWTRQTSNKTKYHTMKQCKVQQKLHKQKPSTPLMVHHFLD</sequence>
<dbReference type="PROSITE" id="PS50005">
    <property type="entry name" value="TPR"/>
    <property type="match status" value="1"/>
</dbReference>
<dbReference type="UniPathway" id="UPA00378"/>
<dbReference type="PANTHER" id="PTHR44809">
    <property type="match status" value="1"/>
</dbReference>
<dbReference type="PANTHER" id="PTHR44809:SF1">
    <property type="entry name" value="PROTEIN O-MANNOSYL-TRANSFERASE TMTC1"/>
    <property type="match status" value="1"/>
</dbReference>
<dbReference type="KEGG" id="tca:662726"/>
<reference evidence="19 20" key="2">
    <citation type="journal article" date="2010" name="Nucleic Acids Res.">
        <title>BeetleBase in 2010: revisions to provide comprehensive genomic information for Tribolium castaneum.</title>
        <authorList>
            <person name="Kim H.S."/>
            <person name="Murphy T."/>
            <person name="Xia J."/>
            <person name="Caragea D."/>
            <person name="Park Y."/>
            <person name="Beeman R.W."/>
            <person name="Lorenzen M.D."/>
            <person name="Butcher S."/>
            <person name="Manak J.R."/>
            <person name="Brown S.J."/>
        </authorList>
    </citation>
    <scope>GENOME REANNOTATION</scope>
    <source>
        <strain evidence="19 20">Georgia GA2</strain>
    </source>
</reference>
<dbReference type="SUPFAM" id="SSF48452">
    <property type="entry name" value="TPR-like"/>
    <property type="match status" value="1"/>
</dbReference>
<feature type="transmembrane region" description="Helical" evidence="17">
    <location>
        <begin position="407"/>
        <end position="424"/>
    </location>
</feature>
<evidence type="ECO:0000256" key="6">
    <source>
        <dbReference type="ARBA" id="ARBA00012839"/>
    </source>
</evidence>
<evidence type="ECO:0000256" key="11">
    <source>
        <dbReference type="ARBA" id="ARBA00022824"/>
    </source>
</evidence>
<comment type="catalytic activity">
    <reaction evidence="15">
        <text>a di-trans,poly-cis-dolichyl beta-D-mannosyl phosphate + L-seryl-[protein] = 3-O-(alpha-D-mannosyl)-L-seryl-[protein] + a di-trans,poly-cis-dolichyl phosphate + H(+)</text>
        <dbReference type="Rhea" id="RHEA:17377"/>
        <dbReference type="Rhea" id="RHEA-COMP:9863"/>
        <dbReference type="Rhea" id="RHEA-COMP:13546"/>
        <dbReference type="Rhea" id="RHEA-COMP:19498"/>
        <dbReference type="Rhea" id="RHEA-COMP:19501"/>
        <dbReference type="ChEBI" id="CHEBI:15378"/>
        <dbReference type="ChEBI" id="CHEBI:29999"/>
        <dbReference type="ChEBI" id="CHEBI:57683"/>
        <dbReference type="ChEBI" id="CHEBI:58211"/>
        <dbReference type="ChEBI" id="CHEBI:137321"/>
        <dbReference type="EC" id="2.4.1.109"/>
    </reaction>
</comment>
<keyword evidence="12 17" id="KW-1133">Transmembrane helix</keyword>
<reference evidence="19 20" key="1">
    <citation type="journal article" date="2008" name="Nature">
        <title>The genome of the model beetle and pest Tribolium castaneum.</title>
        <authorList>
            <consortium name="Tribolium Genome Sequencing Consortium"/>
            <person name="Richards S."/>
            <person name="Gibbs R.A."/>
            <person name="Weinstock G.M."/>
            <person name="Brown S.J."/>
            <person name="Denell R."/>
            <person name="Beeman R.W."/>
            <person name="Gibbs R."/>
            <person name="Beeman R.W."/>
            <person name="Brown S.J."/>
            <person name="Bucher G."/>
            <person name="Friedrich M."/>
            <person name="Grimmelikhuijzen C.J."/>
            <person name="Klingler M."/>
            <person name="Lorenzen M."/>
            <person name="Richards S."/>
            <person name="Roth S."/>
            <person name="Schroder R."/>
            <person name="Tautz D."/>
            <person name="Zdobnov E.M."/>
            <person name="Muzny D."/>
            <person name="Gibbs R.A."/>
            <person name="Weinstock G.M."/>
            <person name="Attaway T."/>
            <person name="Bell S."/>
            <person name="Buhay C.J."/>
            <person name="Chandrabose M.N."/>
            <person name="Chavez D."/>
            <person name="Clerk-Blankenburg K.P."/>
            <person name="Cree A."/>
            <person name="Dao M."/>
            <person name="Davis C."/>
            <person name="Chacko J."/>
            <person name="Dinh H."/>
            <person name="Dugan-Rocha S."/>
            <person name="Fowler G."/>
            <person name="Garner T.T."/>
            <person name="Garnes J."/>
            <person name="Gnirke A."/>
            <person name="Hawes A."/>
            <person name="Hernandez J."/>
            <person name="Hines S."/>
            <person name="Holder M."/>
            <person name="Hume J."/>
            <person name="Jhangiani S.N."/>
            <person name="Joshi V."/>
            <person name="Khan Z.M."/>
            <person name="Jackson L."/>
            <person name="Kovar C."/>
            <person name="Kowis A."/>
            <person name="Lee S."/>
            <person name="Lewis L.R."/>
            <person name="Margolis J."/>
            <person name="Morgan M."/>
            <person name="Nazareth L.V."/>
            <person name="Nguyen N."/>
            <person name="Okwuonu G."/>
            <person name="Parker D."/>
            <person name="Richards S."/>
            <person name="Ruiz S.J."/>
            <person name="Santibanez J."/>
            <person name="Savard J."/>
            <person name="Scherer S.E."/>
            <person name="Schneider B."/>
            <person name="Sodergren E."/>
            <person name="Tautz D."/>
            <person name="Vattahil S."/>
            <person name="Villasana D."/>
            <person name="White C.S."/>
            <person name="Wright R."/>
            <person name="Park Y."/>
            <person name="Beeman R.W."/>
            <person name="Lord J."/>
            <person name="Oppert B."/>
            <person name="Lorenzen M."/>
            <person name="Brown S."/>
            <person name="Wang L."/>
            <person name="Savard J."/>
            <person name="Tautz D."/>
            <person name="Richards S."/>
            <person name="Weinstock G."/>
            <person name="Gibbs R.A."/>
            <person name="Liu Y."/>
            <person name="Worley K."/>
            <person name="Weinstock G."/>
            <person name="Elsik C.G."/>
            <person name="Reese J.T."/>
            <person name="Elhaik E."/>
            <person name="Landan G."/>
            <person name="Graur D."/>
            <person name="Arensburger P."/>
            <person name="Atkinson P."/>
            <person name="Beeman R.W."/>
            <person name="Beidler J."/>
            <person name="Brown S.J."/>
            <person name="Demuth J.P."/>
            <person name="Drury D.W."/>
            <person name="Du Y.Z."/>
            <person name="Fujiwara H."/>
            <person name="Lorenzen M."/>
            <person name="Maselli V."/>
            <person name="Osanai M."/>
            <person name="Park Y."/>
            <person name="Robertson H.M."/>
            <person name="Tu Z."/>
            <person name="Wang J.J."/>
            <person name="Wang S."/>
            <person name="Richards S."/>
            <person name="Song H."/>
            <person name="Zhang L."/>
            <person name="Sodergren E."/>
            <person name="Werner D."/>
            <person name="Stanke M."/>
            <person name="Morgenstern B."/>
            <person name="Solovyev V."/>
            <person name="Kosarev P."/>
            <person name="Brown G."/>
            <person name="Chen H.C."/>
            <person name="Ermolaeva O."/>
            <person name="Hlavina W."/>
            <person name="Kapustin Y."/>
            <person name="Kiryutin B."/>
            <person name="Kitts P."/>
            <person name="Maglott D."/>
            <person name="Pruitt K."/>
            <person name="Sapojnikov V."/>
            <person name="Souvorov A."/>
            <person name="Mackey A.J."/>
            <person name="Waterhouse R.M."/>
            <person name="Wyder S."/>
            <person name="Zdobnov E.M."/>
            <person name="Zdobnov E.M."/>
            <person name="Wyder S."/>
            <person name="Kriventseva E.V."/>
            <person name="Kadowaki T."/>
            <person name="Bork P."/>
            <person name="Aranda M."/>
            <person name="Bao R."/>
            <person name="Beermann A."/>
            <person name="Berns N."/>
            <person name="Bolognesi R."/>
            <person name="Bonneton F."/>
            <person name="Bopp D."/>
            <person name="Brown S.J."/>
            <person name="Bucher G."/>
            <person name="Butts T."/>
            <person name="Chaumot A."/>
            <person name="Denell R.E."/>
            <person name="Ferrier D.E."/>
            <person name="Friedrich M."/>
            <person name="Gordon C.M."/>
            <person name="Jindra M."/>
            <person name="Klingler M."/>
            <person name="Lan Q."/>
            <person name="Lattorff H.M."/>
            <person name="Laudet V."/>
            <person name="von Levetsow C."/>
            <person name="Liu Z."/>
            <person name="Lutz R."/>
            <person name="Lynch J.A."/>
            <person name="da Fonseca R.N."/>
            <person name="Posnien N."/>
            <person name="Reuter R."/>
            <person name="Roth S."/>
            <person name="Savard J."/>
            <person name="Schinko J.B."/>
            <person name="Schmitt C."/>
            <person name="Schoppmeier M."/>
            <person name="Schroder R."/>
            <person name="Shippy T.D."/>
            <person name="Simonnet F."/>
            <person name="Marques-Souza H."/>
            <person name="Tautz D."/>
            <person name="Tomoyasu Y."/>
            <person name="Trauner J."/>
            <person name="Van der Zee M."/>
            <person name="Vervoort M."/>
            <person name="Wittkopp N."/>
            <person name="Wimmer E.A."/>
            <person name="Yang X."/>
            <person name="Jones A.K."/>
            <person name="Sattelle D.B."/>
            <person name="Ebert P.R."/>
            <person name="Nelson D."/>
            <person name="Scott J.G."/>
            <person name="Beeman R.W."/>
            <person name="Muthukrishnan S."/>
            <person name="Kramer K.J."/>
            <person name="Arakane Y."/>
            <person name="Beeman R.W."/>
            <person name="Zhu Q."/>
            <person name="Hogenkamp D."/>
            <person name="Dixit R."/>
            <person name="Oppert B."/>
            <person name="Jiang H."/>
            <person name="Zou Z."/>
            <person name="Marshall J."/>
            <person name="Elpidina E."/>
            <person name="Vinokurov K."/>
            <person name="Oppert C."/>
            <person name="Zou Z."/>
            <person name="Evans J."/>
            <person name="Lu Z."/>
            <person name="Zhao P."/>
            <person name="Sumathipala N."/>
            <person name="Altincicek B."/>
            <person name="Vilcinskas A."/>
            <person name="Williams M."/>
            <person name="Hultmark D."/>
            <person name="Hetru C."/>
            <person name="Jiang H."/>
            <person name="Grimmelikhuijzen C.J."/>
            <person name="Hauser F."/>
            <person name="Cazzamali G."/>
            <person name="Williamson M."/>
            <person name="Park Y."/>
            <person name="Li B."/>
            <person name="Tanaka Y."/>
            <person name="Predel R."/>
            <person name="Neupert S."/>
            <person name="Schachtner J."/>
            <person name="Verleyen P."/>
            <person name="Raible F."/>
            <person name="Bork P."/>
            <person name="Friedrich M."/>
            <person name="Walden K.K."/>
            <person name="Robertson H.M."/>
            <person name="Angeli S."/>
            <person name="Foret S."/>
            <person name="Bucher G."/>
            <person name="Schuetz S."/>
            <person name="Maleszka R."/>
            <person name="Wimmer E.A."/>
            <person name="Beeman R.W."/>
            <person name="Lorenzen M."/>
            <person name="Tomoyasu Y."/>
            <person name="Miller S.C."/>
            <person name="Grossmann D."/>
            <person name="Bucher G."/>
        </authorList>
    </citation>
    <scope>NUCLEOTIDE SEQUENCE [LARGE SCALE GENOMIC DNA]</scope>
    <source>
        <strain evidence="19 20">Georgia GA2</strain>
    </source>
</reference>
<dbReference type="PhylomeDB" id="D6WAH1"/>
<comment type="pathway">
    <text evidence="4">Protein modification; protein glycosylation.</text>
</comment>
<evidence type="ECO:0000256" key="9">
    <source>
        <dbReference type="ARBA" id="ARBA00022737"/>
    </source>
</evidence>
<dbReference type="EC" id="2.4.1.109" evidence="6"/>
<dbReference type="Pfam" id="PF13181">
    <property type="entry name" value="TPR_8"/>
    <property type="match status" value="1"/>
</dbReference>
<dbReference type="HOGENOM" id="CLU_011615_1_1_1"/>
<feature type="transmembrane region" description="Helical" evidence="17">
    <location>
        <begin position="237"/>
        <end position="254"/>
    </location>
</feature>
<evidence type="ECO:0000256" key="4">
    <source>
        <dbReference type="ARBA" id="ARBA00004922"/>
    </source>
</evidence>
<protein>
    <recommendedName>
        <fullName evidence="6">dolichyl-phosphate-mannose--protein mannosyltransferase</fullName>
        <ecNumber evidence="6">2.4.1.109</ecNumber>
    </recommendedName>
</protein>
<dbReference type="OrthoDB" id="1658288at2759"/>
<keyword evidence="8 17" id="KW-0812">Transmembrane</keyword>
<evidence type="ECO:0000259" key="18">
    <source>
        <dbReference type="Pfam" id="PF08409"/>
    </source>
</evidence>
<evidence type="ECO:0000256" key="12">
    <source>
        <dbReference type="ARBA" id="ARBA00022989"/>
    </source>
</evidence>
<comment type="subcellular location">
    <subcellularLocation>
        <location evidence="3">Endoplasmic reticulum</location>
    </subcellularLocation>
    <subcellularLocation>
        <location evidence="2">Membrane</location>
        <topology evidence="2">Multi-pass membrane protein</topology>
    </subcellularLocation>
</comment>
<dbReference type="eggNOG" id="KOG1124">
    <property type="taxonomic scope" value="Eukaryota"/>
</dbReference>
<evidence type="ECO:0000256" key="10">
    <source>
        <dbReference type="ARBA" id="ARBA00022803"/>
    </source>
</evidence>
<comment type="function">
    <text evidence="1">Transfers mannosyl residues to the hydroxyl group of serine or threonine residues.</text>
</comment>
<feature type="transmembrane region" description="Helical" evidence="17">
    <location>
        <begin position="379"/>
        <end position="400"/>
    </location>
</feature>